<accession>A0AAD5LFW9</accession>
<protein>
    <recommendedName>
        <fullName evidence="9">Cation-transporting P-type ATPase C-terminal domain-containing protein</fullName>
    </recommendedName>
</protein>
<feature type="transmembrane region" description="Helical" evidence="4">
    <location>
        <begin position="122"/>
        <end position="142"/>
    </location>
</feature>
<evidence type="ECO:0008006" key="9">
    <source>
        <dbReference type="Google" id="ProtNLM"/>
    </source>
</evidence>
<comment type="caution">
    <text evidence="7">The sequence shown here is derived from an EMBL/GenBank/DDBJ whole genome shotgun (WGS) entry which is preliminary data.</text>
</comment>
<dbReference type="PANTHER" id="PTHR24093:SF369">
    <property type="entry name" value="CALCIUM-TRANSPORTING ATPASE"/>
    <property type="match status" value="1"/>
</dbReference>
<reference evidence="7" key="1">
    <citation type="submission" date="2021-12" db="EMBL/GenBank/DDBJ databases">
        <title>Prjna785345.</title>
        <authorList>
            <person name="Rujirawat T."/>
            <person name="Krajaejun T."/>
        </authorList>
    </citation>
    <scope>NUCLEOTIDE SEQUENCE</scope>
    <source>
        <strain evidence="7">Pi057C3</strain>
    </source>
</reference>
<dbReference type="SUPFAM" id="SSF81665">
    <property type="entry name" value="Calcium ATPase, transmembrane domain M"/>
    <property type="match status" value="1"/>
</dbReference>
<dbReference type="GO" id="GO:0012505">
    <property type="term" value="C:endomembrane system"/>
    <property type="evidence" value="ECO:0007669"/>
    <property type="project" value="UniProtKB-SubCell"/>
</dbReference>
<dbReference type="AlphaFoldDB" id="A0AAD5LFW9"/>
<dbReference type="GO" id="GO:0046872">
    <property type="term" value="F:metal ion binding"/>
    <property type="evidence" value="ECO:0007669"/>
    <property type="project" value="UniProtKB-KW"/>
</dbReference>
<keyword evidence="4" id="KW-0472">Membrane</keyword>
<dbReference type="InterPro" id="IPR006068">
    <property type="entry name" value="ATPase_P-typ_cation-transptr_C"/>
</dbReference>
<dbReference type="GO" id="GO:0005388">
    <property type="term" value="F:P-type calcium transporter activity"/>
    <property type="evidence" value="ECO:0007669"/>
    <property type="project" value="InterPro"/>
</dbReference>
<feature type="domain" description="Plasma membrane calcium transporting P-type ATPase C-terminal" evidence="6">
    <location>
        <begin position="203"/>
        <end position="228"/>
    </location>
</feature>
<feature type="transmembrane region" description="Helical" evidence="4">
    <location>
        <begin position="43"/>
        <end position="61"/>
    </location>
</feature>
<keyword evidence="4" id="KW-1133">Transmembrane helix</keyword>
<evidence type="ECO:0000256" key="3">
    <source>
        <dbReference type="ARBA" id="ARBA00022842"/>
    </source>
</evidence>
<evidence type="ECO:0000313" key="8">
    <source>
        <dbReference type="Proteomes" id="UP001209570"/>
    </source>
</evidence>
<evidence type="ECO:0000259" key="6">
    <source>
        <dbReference type="Pfam" id="PF12424"/>
    </source>
</evidence>
<keyword evidence="4" id="KW-0812">Transmembrane</keyword>
<keyword evidence="8" id="KW-1185">Reference proteome</keyword>
<dbReference type="Proteomes" id="UP001209570">
    <property type="component" value="Unassembled WGS sequence"/>
</dbReference>
<dbReference type="GO" id="GO:0005886">
    <property type="term" value="C:plasma membrane"/>
    <property type="evidence" value="ECO:0007669"/>
    <property type="project" value="TreeGrafter"/>
</dbReference>
<comment type="subcellular location">
    <subcellularLocation>
        <location evidence="1">Endomembrane system</location>
        <topology evidence="1">Multi-pass membrane protein</topology>
    </subcellularLocation>
</comment>
<evidence type="ECO:0000256" key="1">
    <source>
        <dbReference type="ARBA" id="ARBA00004127"/>
    </source>
</evidence>
<evidence type="ECO:0000259" key="5">
    <source>
        <dbReference type="Pfam" id="PF00689"/>
    </source>
</evidence>
<dbReference type="InterPro" id="IPR022141">
    <property type="entry name" value="ATP_Ca_trans_C"/>
</dbReference>
<dbReference type="PANTHER" id="PTHR24093">
    <property type="entry name" value="CATION TRANSPORTING ATPASE"/>
    <property type="match status" value="1"/>
</dbReference>
<dbReference type="Pfam" id="PF00689">
    <property type="entry name" value="Cation_ATPase_C"/>
    <property type="match status" value="1"/>
</dbReference>
<organism evidence="7 8">
    <name type="scientific">Pythium insidiosum</name>
    <name type="common">Pythiosis disease agent</name>
    <dbReference type="NCBI Taxonomy" id="114742"/>
    <lineage>
        <taxon>Eukaryota</taxon>
        <taxon>Sar</taxon>
        <taxon>Stramenopiles</taxon>
        <taxon>Oomycota</taxon>
        <taxon>Peronosporomycetes</taxon>
        <taxon>Pythiales</taxon>
        <taxon>Pythiaceae</taxon>
        <taxon>Pythium</taxon>
    </lineage>
</organism>
<dbReference type="Gene3D" id="1.20.1110.10">
    <property type="entry name" value="Calcium-transporting ATPase, transmembrane domain"/>
    <property type="match status" value="1"/>
</dbReference>
<name>A0AAD5LFW9_PYTIN</name>
<proteinExistence type="predicted"/>
<feature type="transmembrane region" description="Helical" evidence="4">
    <location>
        <begin position="154"/>
        <end position="172"/>
    </location>
</feature>
<keyword evidence="3" id="KW-0460">Magnesium</keyword>
<keyword evidence="2" id="KW-0479">Metal-binding</keyword>
<feature type="domain" description="Cation-transporting P-type ATPase C-terminal" evidence="5">
    <location>
        <begin position="1"/>
        <end position="172"/>
    </location>
</feature>
<evidence type="ECO:0000313" key="7">
    <source>
        <dbReference type="EMBL" id="KAJ0397080.1"/>
    </source>
</evidence>
<dbReference type="EMBL" id="JAKCXM010000268">
    <property type="protein sequence ID" value="KAJ0397080.1"/>
    <property type="molecule type" value="Genomic_DNA"/>
</dbReference>
<sequence length="240" mass="27322">MDTFASLALATEEPTQALLERKPYPKTAPLLSKKMTKHILGQSILQLVILIVLTFWGDKIFNIPTGIYVKMENQEDADKKVPTQHMTIIFNTFVWLQLFNELNARKIHDEINIFSGITGNAVFLYVTVFQVAMQVVLVQFTGRVFNCKPLDLDQWLICIAIGALSLPWGLFLRSISVKNAPNWMAFCREADDVEVRQVMSGRGQELWLRGLARIRAQIRVIRAFKKGLQSRMLIKDGSVV</sequence>
<gene>
    <name evidence="7" type="ORF">P43SY_005311</name>
</gene>
<evidence type="ECO:0000256" key="4">
    <source>
        <dbReference type="SAM" id="Phobius"/>
    </source>
</evidence>
<dbReference type="Pfam" id="PF12424">
    <property type="entry name" value="ATP_Ca_trans_C"/>
    <property type="match status" value="1"/>
</dbReference>
<dbReference type="InterPro" id="IPR023298">
    <property type="entry name" value="ATPase_P-typ_TM_dom_sf"/>
</dbReference>
<evidence type="ECO:0000256" key="2">
    <source>
        <dbReference type="ARBA" id="ARBA00022723"/>
    </source>
</evidence>